<comment type="caution">
    <text evidence="1">The sequence shown here is derived from an EMBL/GenBank/DDBJ whole genome shotgun (WGS) entry which is preliminary data.</text>
</comment>
<name>A0A0F9EI63_9ZZZZ</name>
<proteinExistence type="predicted"/>
<accession>A0A0F9EI63</accession>
<dbReference type="AlphaFoldDB" id="A0A0F9EI63"/>
<protein>
    <recommendedName>
        <fullName evidence="2">Peptidase S74 domain-containing protein</fullName>
    </recommendedName>
</protein>
<gene>
    <name evidence="1" type="ORF">LCGC14_2149600</name>
</gene>
<organism evidence="1">
    <name type="scientific">marine sediment metagenome</name>
    <dbReference type="NCBI Taxonomy" id="412755"/>
    <lineage>
        <taxon>unclassified sequences</taxon>
        <taxon>metagenomes</taxon>
        <taxon>ecological metagenomes</taxon>
    </lineage>
</organism>
<reference evidence="1" key="1">
    <citation type="journal article" date="2015" name="Nature">
        <title>Complex archaea that bridge the gap between prokaryotes and eukaryotes.</title>
        <authorList>
            <person name="Spang A."/>
            <person name="Saw J.H."/>
            <person name="Jorgensen S.L."/>
            <person name="Zaremba-Niedzwiedzka K."/>
            <person name="Martijn J."/>
            <person name="Lind A.E."/>
            <person name="van Eijk R."/>
            <person name="Schleper C."/>
            <person name="Guy L."/>
            <person name="Ettema T.J."/>
        </authorList>
    </citation>
    <scope>NUCLEOTIDE SEQUENCE</scope>
</reference>
<evidence type="ECO:0008006" key="2">
    <source>
        <dbReference type="Google" id="ProtNLM"/>
    </source>
</evidence>
<evidence type="ECO:0000313" key="1">
    <source>
        <dbReference type="EMBL" id="KKL65971.1"/>
    </source>
</evidence>
<dbReference type="EMBL" id="LAZR01027357">
    <property type="protein sequence ID" value="KKL65971.1"/>
    <property type="molecule type" value="Genomic_DNA"/>
</dbReference>
<feature type="non-terminal residue" evidence="1">
    <location>
        <position position="1"/>
    </location>
</feature>
<sequence length="108" mass="11803">MTLTGAGGLSVDADIGTADDPVALFDSYDDALMLRQGVQQRNHELLVDMGVFTRKDTGSGYMMNIQPMTRLLAGGIYQNRALIEDIRDTVELKIGRLESELAELKASL</sequence>